<dbReference type="RefSeq" id="WP_010992169.1">
    <property type="nucleotide sequence ID" value="NC_003228.3"/>
</dbReference>
<keyword evidence="2" id="KW-1185">Reference proteome</keyword>
<sequence length="371" mass="43990">MKKIAMIVKTNSLEFDDRIRKVSLALSKDADVKIFALLNDNTEKDDITSYRIHYHSFSLRSRALFPSKKLLLLKTLEFYLKVIMHVRKYDVLWANDENTFLFPLFAKKNKTVWDLHEIPELFLNNKCKWIFHYIERKSLKILHANPFRLDYLYEQGVISDKSKHSYIRNYPDHIFLEKCIESPVYERFIKWLKGEKYVYIQGVEQKDRYPFNSIACVLDATNYKVVIIGGLDSDEKVELEKKYGDKFKERVFLAGWTNQLSLSLYLKDAIFTVILYTKDTPNNRYCEANRFYQACSLAIPIICGSNESMKSIVDEFKMGVYLESDGRDLHELIGAVKMVDSNYSLYKDNSIQCRKMFIWDENMVKKEWWDK</sequence>
<dbReference type="KEGG" id="bfs:BF9343_0705"/>
<name>Q5LH98_BACFN</name>
<proteinExistence type="predicted"/>
<evidence type="ECO:0000313" key="2">
    <source>
        <dbReference type="Proteomes" id="UP000006731"/>
    </source>
</evidence>
<evidence type="ECO:0000313" key="1">
    <source>
        <dbReference type="EMBL" id="CAH06486.1"/>
    </source>
</evidence>
<reference evidence="1 2" key="1">
    <citation type="journal article" date="2005" name="Science">
        <title>Extensive DNA inversions in the B. fragilis genome control variable gene expression.</title>
        <authorList>
            <person name="Cerdeno-Tarraga A.M."/>
            <person name="Patrick S."/>
            <person name="Crosmann L."/>
            <person name="Blakely G."/>
            <person name="Abratt V."/>
            <person name="Lennard N."/>
            <person name="Duerden B."/>
            <person name="Poxton I."/>
            <person name="Harris B."/>
            <person name="Quail M.A."/>
            <person name="Barron A."/>
            <person name="Clarck L."/>
            <person name="Corton C."/>
            <person name="Doggett J."/>
            <person name="Holden M.T.G."/>
            <person name="Larke N."/>
            <person name="Line A."/>
            <person name="Lord A."/>
            <person name="Norbertczak H."/>
            <person name="Ormond D."/>
            <person name="Price C."/>
            <person name="Rabbinowitsch E."/>
            <person name="Woodward J."/>
            <person name="Barrel B.G."/>
            <person name="Parkhill J."/>
        </authorList>
    </citation>
    <scope>NUCLEOTIDE SEQUENCE [LARGE SCALE GENOMIC DNA]</scope>
    <source>
        <strain evidence="2">ATCC 25285 / DSM 2151 / CCUG 4856 / JCM 11019 / LMG 10263 / NCTC 9343 / Onslow / VPI 2553 / EN-2</strain>
    </source>
</reference>
<accession>Q5LH98</accession>
<organism evidence="1 2">
    <name type="scientific">Bacteroides fragilis (strain ATCC 25285 / DSM 2151 / CCUG 4856 / JCM 11019 / LMG 10263 / NCTC 9343 / Onslow / VPI 2553 / EN-2)</name>
    <dbReference type="NCBI Taxonomy" id="272559"/>
    <lineage>
        <taxon>Bacteria</taxon>
        <taxon>Pseudomonadati</taxon>
        <taxon>Bacteroidota</taxon>
        <taxon>Bacteroidia</taxon>
        <taxon>Bacteroidales</taxon>
        <taxon>Bacteroidaceae</taxon>
        <taxon>Bacteroides</taxon>
    </lineage>
</organism>
<dbReference type="GeneID" id="60368222"/>
<gene>
    <name evidence="1" type="ORF">BF9343_0705</name>
</gene>
<protein>
    <submittedName>
        <fullName evidence="1">Possible glycosyltransferase</fullName>
    </submittedName>
</protein>
<dbReference type="PaxDb" id="272559-BF9343_0705"/>
<dbReference type="BioCyc" id="BFRA272559:G1GHZ-773-MONOMER"/>
<dbReference type="Proteomes" id="UP000006731">
    <property type="component" value="Chromosome"/>
</dbReference>
<dbReference type="AlphaFoldDB" id="Q5LH98"/>
<dbReference type="HOGENOM" id="CLU_745256_0_0_10"/>
<dbReference type="Gene3D" id="3.40.50.2000">
    <property type="entry name" value="Glycogen Phosphorylase B"/>
    <property type="match status" value="1"/>
</dbReference>
<dbReference type="EMBL" id="CR626927">
    <property type="protein sequence ID" value="CAH06486.1"/>
    <property type="molecule type" value="Genomic_DNA"/>
</dbReference>
<dbReference type="SUPFAM" id="SSF53756">
    <property type="entry name" value="UDP-Glycosyltransferase/glycogen phosphorylase"/>
    <property type="match status" value="1"/>
</dbReference>
<dbReference type="eggNOG" id="COG0438">
    <property type="taxonomic scope" value="Bacteria"/>
</dbReference>
<accession>A0A380YWY7</accession>